<name>A0A382A9Y7_9ZZZZ</name>
<proteinExistence type="predicted"/>
<feature type="non-terminal residue" evidence="1">
    <location>
        <position position="126"/>
    </location>
</feature>
<sequence>MATKAKFYADLGLQSELNTQVDGDLTVDGNLTVTGTTVTVNSTVTSVGDSMMELANQNTSTDLLDIGFYGNYNDGIGSESGVSEYTGLFRDASDSTWKLFDGLEAEPTATVNTSGTNYALADLTLG</sequence>
<reference evidence="1" key="1">
    <citation type="submission" date="2018-05" db="EMBL/GenBank/DDBJ databases">
        <authorList>
            <person name="Lanie J.A."/>
            <person name="Ng W.-L."/>
            <person name="Kazmierczak K.M."/>
            <person name="Andrzejewski T.M."/>
            <person name="Davidsen T.M."/>
            <person name="Wayne K.J."/>
            <person name="Tettelin H."/>
            <person name="Glass J.I."/>
            <person name="Rusch D."/>
            <person name="Podicherti R."/>
            <person name="Tsui H.-C.T."/>
            <person name="Winkler M.E."/>
        </authorList>
    </citation>
    <scope>NUCLEOTIDE SEQUENCE</scope>
</reference>
<gene>
    <name evidence="1" type="ORF">METZ01_LOCUS151048</name>
</gene>
<protein>
    <submittedName>
        <fullName evidence="1">Uncharacterized protein</fullName>
    </submittedName>
</protein>
<accession>A0A382A9Y7</accession>
<organism evidence="1">
    <name type="scientific">marine metagenome</name>
    <dbReference type="NCBI Taxonomy" id="408172"/>
    <lineage>
        <taxon>unclassified sequences</taxon>
        <taxon>metagenomes</taxon>
        <taxon>ecological metagenomes</taxon>
    </lineage>
</organism>
<dbReference type="AlphaFoldDB" id="A0A382A9Y7"/>
<evidence type="ECO:0000313" key="1">
    <source>
        <dbReference type="EMBL" id="SVA98194.1"/>
    </source>
</evidence>
<dbReference type="EMBL" id="UINC01024486">
    <property type="protein sequence ID" value="SVA98194.1"/>
    <property type="molecule type" value="Genomic_DNA"/>
</dbReference>